<protein>
    <submittedName>
        <fullName evidence="1">Uncharacterized protein</fullName>
    </submittedName>
</protein>
<gene>
    <name evidence="1" type="ORF">CEP51_001404</name>
</gene>
<name>A0A428SH34_9HYPO</name>
<comment type="caution">
    <text evidence="1">The sequence shown here is derived from an EMBL/GenBank/DDBJ whole genome shotgun (WGS) entry which is preliminary data.</text>
</comment>
<proteinExistence type="predicted"/>
<keyword evidence="2" id="KW-1185">Reference proteome</keyword>
<organism evidence="1 2">
    <name type="scientific">Fusarium floridanum</name>
    <dbReference type="NCBI Taxonomy" id="1325733"/>
    <lineage>
        <taxon>Eukaryota</taxon>
        <taxon>Fungi</taxon>
        <taxon>Dikarya</taxon>
        <taxon>Ascomycota</taxon>
        <taxon>Pezizomycotina</taxon>
        <taxon>Sordariomycetes</taxon>
        <taxon>Hypocreomycetidae</taxon>
        <taxon>Hypocreales</taxon>
        <taxon>Nectriaceae</taxon>
        <taxon>Fusarium</taxon>
        <taxon>Fusarium solani species complex</taxon>
    </lineage>
</organism>
<evidence type="ECO:0000313" key="1">
    <source>
        <dbReference type="EMBL" id="RSL89074.1"/>
    </source>
</evidence>
<sequence length="151" mass="17376">MCTCEYRRFACGHERKRRYINCSTGDDMTDSSESACGSINFTVVYTRGSCREIGCKYLECMVKGWACCRCDKGPNEGHVCRQDTTPWRWDYTECKHRFCHGCRPWREFEREKEMAKKKDAEGKSQGREVIRKGLHAVSGGLIKGGGSARHW</sequence>
<dbReference type="Proteomes" id="UP000287972">
    <property type="component" value="Unassembled WGS sequence"/>
</dbReference>
<reference evidence="1 2" key="1">
    <citation type="submission" date="2017-06" db="EMBL/GenBank/DDBJ databases">
        <title>Comparative genomic analysis of Ambrosia Fusariam Clade fungi.</title>
        <authorList>
            <person name="Stajich J.E."/>
            <person name="Carrillo J."/>
            <person name="Kijimoto T."/>
            <person name="Eskalen A."/>
            <person name="O'Donnell K."/>
            <person name="Kasson M."/>
        </authorList>
    </citation>
    <scope>NUCLEOTIDE SEQUENCE [LARGE SCALE GENOMIC DNA]</scope>
    <source>
        <strain evidence="1 2">NRRL62606</strain>
    </source>
</reference>
<accession>A0A428SH34</accession>
<evidence type="ECO:0000313" key="2">
    <source>
        <dbReference type="Proteomes" id="UP000287972"/>
    </source>
</evidence>
<dbReference type="EMBL" id="NKCL01000018">
    <property type="protein sequence ID" value="RSL89074.1"/>
    <property type="molecule type" value="Genomic_DNA"/>
</dbReference>
<dbReference type="AlphaFoldDB" id="A0A428SH34"/>